<gene>
    <name evidence="1" type="ORF">TL16_g11554</name>
</gene>
<evidence type="ECO:0000313" key="2">
    <source>
        <dbReference type="Proteomes" id="UP001162640"/>
    </source>
</evidence>
<dbReference type="Proteomes" id="UP001162640">
    <property type="component" value="Unassembled WGS sequence"/>
</dbReference>
<accession>A0A9W7BFE0</accession>
<organism evidence="1 2">
    <name type="scientific">Triparma laevis f. inornata</name>
    <dbReference type="NCBI Taxonomy" id="1714386"/>
    <lineage>
        <taxon>Eukaryota</taxon>
        <taxon>Sar</taxon>
        <taxon>Stramenopiles</taxon>
        <taxon>Ochrophyta</taxon>
        <taxon>Bolidophyceae</taxon>
        <taxon>Parmales</taxon>
        <taxon>Triparmaceae</taxon>
        <taxon>Triparma</taxon>
    </lineage>
</organism>
<name>A0A9W7BFE0_9STRA</name>
<protein>
    <submittedName>
        <fullName evidence="1">Uncharacterized protein</fullName>
    </submittedName>
</protein>
<dbReference type="AlphaFoldDB" id="A0A9W7BFE0"/>
<dbReference type="EMBL" id="BLQM01000436">
    <property type="protein sequence ID" value="GMH89759.1"/>
    <property type="molecule type" value="Genomic_DNA"/>
</dbReference>
<proteinExistence type="predicted"/>
<reference evidence="2" key="1">
    <citation type="journal article" date="2023" name="Commun. Biol.">
        <title>Genome analysis of Parmales, the sister group of diatoms, reveals the evolutionary specialization of diatoms from phago-mixotrophs to photoautotrophs.</title>
        <authorList>
            <person name="Ban H."/>
            <person name="Sato S."/>
            <person name="Yoshikawa S."/>
            <person name="Yamada K."/>
            <person name="Nakamura Y."/>
            <person name="Ichinomiya M."/>
            <person name="Sato N."/>
            <person name="Blanc-Mathieu R."/>
            <person name="Endo H."/>
            <person name="Kuwata A."/>
            <person name="Ogata H."/>
        </authorList>
    </citation>
    <scope>NUCLEOTIDE SEQUENCE [LARGE SCALE GENOMIC DNA]</scope>
</reference>
<evidence type="ECO:0000313" key="1">
    <source>
        <dbReference type="EMBL" id="GMH89759.1"/>
    </source>
</evidence>
<comment type="caution">
    <text evidence="1">The sequence shown here is derived from an EMBL/GenBank/DDBJ whole genome shotgun (WGS) entry which is preliminary data.</text>
</comment>
<sequence length="72" mass="8115">MGGFLVFGIVSEDILSDAEEEREEGEEERTEEHLKRRRQAVDVFRGRRDVGGGFRGGEGRVGSRFVSWTGID</sequence>